<dbReference type="Pfam" id="PF04500">
    <property type="entry name" value="FLYWCH"/>
    <property type="match status" value="1"/>
</dbReference>
<dbReference type="Gene3D" id="2.20.25.240">
    <property type="match status" value="1"/>
</dbReference>
<accession>A0A3B0KSM8</accession>
<reference evidence="6" key="1">
    <citation type="submission" date="2018-01" db="EMBL/GenBank/DDBJ databases">
        <authorList>
            <person name="Alioto T."/>
            <person name="Alioto T."/>
        </authorList>
    </citation>
    <scope>NUCLEOTIDE SEQUENCE [LARGE SCALE GENOMIC DNA]</scope>
</reference>
<evidence type="ECO:0000256" key="1">
    <source>
        <dbReference type="ARBA" id="ARBA00022723"/>
    </source>
</evidence>
<dbReference type="EMBL" id="OUUW01000013">
    <property type="protein sequence ID" value="SPP88211.1"/>
    <property type="molecule type" value="Genomic_DNA"/>
</dbReference>
<evidence type="ECO:0000256" key="2">
    <source>
        <dbReference type="ARBA" id="ARBA00022771"/>
    </source>
</evidence>
<dbReference type="OrthoDB" id="2311693at2759"/>
<keyword evidence="2" id="KW-0863">Zinc-finger</keyword>
<feature type="domain" description="FLYWCH-type" evidence="4">
    <location>
        <begin position="56"/>
        <end position="119"/>
    </location>
</feature>
<gene>
    <name evidence="5" type="ORF">DGUA_6G016043</name>
</gene>
<dbReference type="OMA" id="HNTPFIC"/>
<organism evidence="5 6">
    <name type="scientific">Drosophila guanche</name>
    <name type="common">Fruit fly</name>
    <dbReference type="NCBI Taxonomy" id="7266"/>
    <lineage>
        <taxon>Eukaryota</taxon>
        <taxon>Metazoa</taxon>
        <taxon>Ecdysozoa</taxon>
        <taxon>Arthropoda</taxon>
        <taxon>Hexapoda</taxon>
        <taxon>Insecta</taxon>
        <taxon>Pterygota</taxon>
        <taxon>Neoptera</taxon>
        <taxon>Endopterygota</taxon>
        <taxon>Diptera</taxon>
        <taxon>Brachycera</taxon>
        <taxon>Muscomorpha</taxon>
        <taxon>Ephydroidea</taxon>
        <taxon>Drosophilidae</taxon>
        <taxon>Drosophila</taxon>
        <taxon>Sophophora</taxon>
    </lineage>
</organism>
<keyword evidence="1" id="KW-0479">Metal-binding</keyword>
<evidence type="ECO:0000256" key="3">
    <source>
        <dbReference type="ARBA" id="ARBA00022833"/>
    </source>
</evidence>
<evidence type="ECO:0000313" key="5">
    <source>
        <dbReference type="EMBL" id="SPP88211.1"/>
    </source>
</evidence>
<evidence type="ECO:0000259" key="4">
    <source>
        <dbReference type="Pfam" id="PF04500"/>
    </source>
</evidence>
<dbReference type="AlphaFoldDB" id="A0A3B0KSM8"/>
<proteinExistence type="predicted"/>
<dbReference type="Proteomes" id="UP000268350">
    <property type="component" value="Unassembled WGS sequence"/>
</dbReference>
<keyword evidence="3" id="KW-0862">Zinc</keyword>
<name>A0A3B0KSM8_DROGU</name>
<protein>
    <recommendedName>
        <fullName evidence="4">FLYWCH-type domain-containing protein</fullName>
    </recommendedName>
</protein>
<dbReference type="InterPro" id="IPR007588">
    <property type="entry name" value="Znf_FLYWCH"/>
</dbReference>
<dbReference type="GO" id="GO:0008270">
    <property type="term" value="F:zinc ion binding"/>
    <property type="evidence" value="ECO:0007669"/>
    <property type="project" value="UniProtKB-KW"/>
</dbReference>
<evidence type="ECO:0000313" key="6">
    <source>
        <dbReference type="Proteomes" id="UP000268350"/>
    </source>
</evidence>
<sequence>MHRMIFYYLTLTKLEPSKLYTNPRSHLKLFLFLAVTAPRRQFKKPKDFDGSAEFKLSTRKRPKLIIDNEKYIIHRIRDGNNMMGSWRCRFHHKGCRARASTFMVGSDIKYRSSCSSHNHKNVKTKSLKLL</sequence>
<keyword evidence="6" id="KW-1185">Reference proteome</keyword>